<dbReference type="AlphaFoldDB" id="A0AAW8QA66"/>
<comment type="caution">
    <text evidence="1">The sequence shown here is derived from an EMBL/GenBank/DDBJ whole genome shotgun (WGS) entry which is preliminary data.</text>
</comment>
<reference evidence="1" key="1">
    <citation type="submission" date="2023-06" db="EMBL/GenBank/DDBJ databases">
        <title>Genomic Diversity of Vibrio spp. and Metagenomic Analysis of Pathogens in Florida Gulf Coastal Waters Following Hurricane Ian.</title>
        <authorList>
            <person name="Brumfield K.D."/>
        </authorList>
    </citation>
    <scope>NUCLEOTIDE SEQUENCE</scope>
    <source>
        <strain evidence="1">WBS2B-138</strain>
    </source>
</reference>
<gene>
    <name evidence="1" type="ORF">QX249_28820</name>
</gene>
<dbReference type="RefSeq" id="WP_311021101.1">
    <property type="nucleotide sequence ID" value="NZ_JAUHGG010000039.1"/>
</dbReference>
<organism evidence="1 2">
    <name type="scientific">Vibrio parahaemolyticus</name>
    <dbReference type="NCBI Taxonomy" id="670"/>
    <lineage>
        <taxon>Bacteria</taxon>
        <taxon>Pseudomonadati</taxon>
        <taxon>Pseudomonadota</taxon>
        <taxon>Gammaproteobacteria</taxon>
        <taxon>Vibrionales</taxon>
        <taxon>Vibrionaceae</taxon>
        <taxon>Vibrio</taxon>
    </lineage>
</organism>
<sequence>MKNDVHYVELEEKIRAMDIPSMSALDDGSYREVIKSELFFIDSHDILRDSITGHPVATSIEQLEILIEELSSMRLRMVSRNE</sequence>
<dbReference type="EMBL" id="JAUHGG010000039">
    <property type="protein sequence ID" value="MDS1824618.1"/>
    <property type="molecule type" value="Genomic_DNA"/>
</dbReference>
<protein>
    <submittedName>
        <fullName evidence="1">Uncharacterized protein</fullName>
    </submittedName>
</protein>
<evidence type="ECO:0000313" key="2">
    <source>
        <dbReference type="Proteomes" id="UP001253193"/>
    </source>
</evidence>
<name>A0AAW8QA66_VIBPH</name>
<accession>A0AAW8QA66</accession>
<proteinExistence type="predicted"/>
<dbReference type="Proteomes" id="UP001253193">
    <property type="component" value="Unassembled WGS sequence"/>
</dbReference>
<evidence type="ECO:0000313" key="1">
    <source>
        <dbReference type="EMBL" id="MDS1824618.1"/>
    </source>
</evidence>